<feature type="binding site" evidence="7">
    <location>
        <position position="39"/>
    </location>
    <ligand>
        <name>ATP</name>
        <dbReference type="ChEBI" id="CHEBI:30616"/>
    </ligand>
</feature>
<evidence type="ECO:0000259" key="9">
    <source>
        <dbReference type="PROSITE" id="PS50011"/>
    </source>
</evidence>
<dbReference type="EMBL" id="BAAABM010000019">
    <property type="protein sequence ID" value="GAA0338620.1"/>
    <property type="molecule type" value="Genomic_DNA"/>
</dbReference>
<feature type="compositionally biased region" description="Gly residues" evidence="8">
    <location>
        <begin position="326"/>
        <end position="336"/>
    </location>
</feature>
<dbReference type="SMART" id="SM00220">
    <property type="entry name" value="S_TKc"/>
    <property type="match status" value="1"/>
</dbReference>
<dbReference type="CDD" id="cd14014">
    <property type="entry name" value="STKc_PknB_like"/>
    <property type="match status" value="1"/>
</dbReference>
<evidence type="ECO:0000256" key="4">
    <source>
        <dbReference type="ARBA" id="ARBA00022741"/>
    </source>
</evidence>
<dbReference type="Gene3D" id="3.30.200.20">
    <property type="entry name" value="Phosphorylase Kinase, domain 1"/>
    <property type="match status" value="1"/>
</dbReference>
<dbReference type="SUPFAM" id="SSF56112">
    <property type="entry name" value="Protein kinase-like (PK-like)"/>
    <property type="match status" value="1"/>
</dbReference>
<dbReference type="PANTHER" id="PTHR43289:SF6">
    <property type="entry name" value="SERINE_THREONINE-PROTEIN KINASE NEKL-3"/>
    <property type="match status" value="1"/>
</dbReference>
<dbReference type="Gene3D" id="1.10.510.10">
    <property type="entry name" value="Transferase(Phosphotransferase) domain 1"/>
    <property type="match status" value="1"/>
</dbReference>
<evidence type="ECO:0000256" key="5">
    <source>
        <dbReference type="ARBA" id="ARBA00022777"/>
    </source>
</evidence>
<keyword evidence="3" id="KW-0808">Transferase</keyword>
<keyword evidence="2" id="KW-0723">Serine/threonine-protein kinase</keyword>
<feature type="region of interest" description="Disordered" evidence="8">
    <location>
        <begin position="309"/>
        <end position="339"/>
    </location>
</feature>
<dbReference type="SUPFAM" id="SSF48452">
    <property type="entry name" value="TPR-like"/>
    <property type="match status" value="1"/>
</dbReference>
<dbReference type="PROSITE" id="PS00107">
    <property type="entry name" value="PROTEIN_KINASE_ATP"/>
    <property type="match status" value="1"/>
</dbReference>
<dbReference type="Gene3D" id="1.25.40.10">
    <property type="entry name" value="Tetratricopeptide repeat domain"/>
    <property type="match status" value="1"/>
</dbReference>
<dbReference type="Pfam" id="PF00069">
    <property type="entry name" value="Pkinase"/>
    <property type="match status" value="1"/>
</dbReference>
<accession>A0ABN0WIA1</accession>
<dbReference type="PROSITE" id="PS00108">
    <property type="entry name" value="PROTEIN_KINASE_ST"/>
    <property type="match status" value="1"/>
</dbReference>
<sequence>MAIVIADRYTLDPVHIGKGGMGEVWGATDRRLRRRVAVKFIRFPDDEPDPDLVRRFVRESQLTARMDHPGVPVIHDAAQVGDGPFQGRLYLVMQLIDGISVDDLVAEHDPLPIGWAAAIAAQTCAVLAYAHGRKLIHRDLKPSNLMLARDGGVKVLDFGLAVALDASERSRITRTNQTVGTLAYMAPEQFRGEVEARSDLYALGCVLYRMLTGELPFDGPTEASVMHGQLYEKPAPIRDLRPDVPAGLEAVALRLLAKQPQDRPASAAEAYRLLEPYVTALPELPGAIDQGPTPWHMYAQVVGRIPAVPPDVPRDDAPPASRTGADGAGGHDGIGAGAREEISAGDLVRARRQAERLARESRYGEAAGMLTRVAEEAGTHLGDGHSDVIGVRIDLANILLTGGNYARAAAAFHRLAEDLARRDGPDTDLVFEFRRQEATCHAALGESDLALDRLRGLLTDQMRVRGRDDDRVTALREQIGLLLHGIGRNDEAVKVLGELAADLERRHGPAAPAVRELHATIRRITRD</sequence>
<evidence type="ECO:0000256" key="6">
    <source>
        <dbReference type="ARBA" id="ARBA00022840"/>
    </source>
</evidence>
<evidence type="ECO:0000256" key="8">
    <source>
        <dbReference type="SAM" id="MobiDB-lite"/>
    </source>
</evidence>
<evidence type="ECO:0000256" key="7">
    <source>
        <dbReference type="PROSITE-ProRule" id="PRU10141"/>
    </source>
</evidence>
<dbReference type="Proteomes" id="UP001501822">
    <property type="component" value="Unassembled WGS sequence"/>
</dbReference>
<keyword evidence="5" id="KW-0418">Kinase</keyword>
<name>A0ABN0WIA1_9ACTN</name>
<protein>
    <recommendedName>
        <fullName evidence="1">non-specific serine/threonine protein kinase</fullName>
        <ecNumber evidence="1">2.7.11.1</ecNumber>
    </recommendedName>
</protein>
<dbReference type="InterPro" id="IPR017441">
    <property type="entry name" value="Protein_kinase_ATP_BS"/>
</dbReference>
<evidence type="ECO:0000256" key="1">
    <source>
        <dbReference type="ARBA" id="ARBA00012513"/>
    </source>
</evidence>
<evidence type="ECO:0000256" key="3">
    <source>
        <dbReference type="ARBA" id="ARBA00022679"/>
    </source>
</evidence>
<keyword evidence="6 7" id="KW-0067">ATP-binding</keyword>
<feature type="domain" description="Protein kinase" evidence="9">
    <location>
        <begin position="10"/>
        <end position="278"/>
    </location>
</feature>
<dbReference type="PROSITE" id="PS50011">
    <property type="entry name" value="PROTEIN_KINASE_DOM"/>
    <property type="match status" value="1"/>
</dbReference>
<evidence type="ECO:0000256" key="2">
    <source>
        <dbReference type="ARBA" id="ARBA00022527"/>
    </source>
</evidence>
<evidence type="ECO:0000313" key="11">
    <source>
        <dbReference type="Proteomes" id="UP001501822"/>
    </source>
</evidence>
<dbReference type="InterPro" id="IPR011009">
    <property type="entry name" value="Kinase-like_dom_sf"/>
</dbReference>
<dbReference type="InterPro" id="IPR008271">
    <property type="entry name" value="Ser/Thr_kinase_AS"/>
</dbReference>
<comment type="caution">
    <text evidence="10">The sequence shown here is derived from an EMBL/GenBank/DDBJ whole genome shotgun (WGS) entry which is preliminary data.</text>
</comment>
<evidence type="ECO:0000313" key="10">
    <source>
        <dbReference type="EMBL" id="GAA0338620.1"/>
    </source>
</evidence>
<dbReference type="InterPro" id="IPR011990">
    <property type="entry name" value="TPR-like_helical_dom_sf"/>
</dbReference>
<gene>
    <name evidence="10" type="ORF">GCM10010151_30330</name>
</gene>
<dbReference type="EC" id="2.7.11.1" evidence="1"/>
<dbReference type="InterPro" id="IPR000719">
    <property type="entry name" value="Prot_kinase_dom"/>
</dbReference>
<organism evidence="10 11">
    <name type="scientific">Actinoallomurus spadix</name>
    <dbReference type="NCBI Taxonomy" id="79912"/>
    <lineage>
        <taxon>Bacteria</taxon>
        <taxon>Bacillati</taxon>
        <taxon>Actinomycetota</taxon>
        <taxon>Actinomycetes</taxon>
        <taxon>Streptosporangiales</taxon>
        <taxon>Thermomonosporaceae</taxon>
        <taxon>Actinoallomurus</taxon>
    </lineage>
</organism>
<dbReference type="PANTHER" id="PTHR43289">
    <property type="entry name" value="MITOGEN-ACTIVATED PROTEIN KINASE KINASE KINASE 20-RELATED"/>
    <property type="match status" value="1"/>
</dbReference>
<keyword evidence="11" id="KW-1185">Reference proteome</keyword>
<proteinExistence type="predicted"/>
<reference evidence="10 11" key="1">
    <citation type="journal article" date="2019" name="Int. J. Syst. Evol. Microbiol.">
        <title>The Global Catalogue of Microorganisms (GCM) 10K type strain sequencing project: providing services to taxonomists for standard genome sequencing and annotation.</title>
        <authorList>
            <consortium name="The Broad Institute Genomics Platform"/>
            <consortium name="The Broad Institute Genome Sequencing Center for Infectious Disease"/>
            <person name="Wu L."/>
            <person name="Ma J."/>
        </authorList>
    </citation>
    <scope>NUCLEOTIDE SEQUENCE [LARGE SCALE GENOMIC DNA]</scope>
    <source>
        <strain evidence="10 11">JCM 3146</strain>
    </source>
</reference>
<keyword evidence="4 7" id="KW-0547">Nucleotide-binding</keyword>
<dbReference type="RefSeq" id="WP_252808204.1">
    <property type="nucleotide sequence ID" value="NZ_BAAABM010000019.1"/>
</dbReference>